<dbReference type="Pfam" id="PF13560">
    <property type="entry name" value="HTH_31"/>
    <property type="match status" value="1"/>
</dbReference>
<sequence>MPGGERRCPGCGCRLSRYNPDTSCASCARTAPAAPSPVPVVPDGVWQDPRVLDALRAGDFGRLSRRIRHLATLRQQDLADLTGLSQSFLSLLESGTRRLTNIDKVAAFLDGVSAPADLVAVHLPGRMPPTRLADSTDDSGATDPSLPWTAHRMVMALTDAVEGPTMERRNFLTATGLALTAYIHHWSTAETEPLERAVAGARIPDSLLDHLQATTDHLRLMDASDGSGALADLGKAHLNVLLRLLRQGSYREATGRRLAAITADTAAQTGWFTFDSGHPVAAQRYLLGALRAAHAGADVRLGAGALSYLAIHGYSTGRPRDAVIAARAAREKIRHLDAPALHAMLLTRQARGHAKLGERQAALKALGQAAEHCSRGRSEHDPHWLYWMQDGEIHSQAGSCHLDLGEPAPALDSLVRAREAHNPAEARTRALIMSRAAIAHIRNGDLEAGCTTAHDALTLAERLRSARLRDHLEDIAEELAPYRDTPPARDLTERVIATLPLTEGRT</sequence>
<dbReference type="Gene3D" id="1.25.40.10">
    <property type="entry name" value="Tetratricopeptide repeat domain"/>
    <property type="match status" value="1"/>
</dbReference>
<dbReference type="Proteomes" id="UP000530234">
    <property type="component" value="Unassembled WGS sequence"/>
</dbReference>
<dbReference type="InterPro" id="IPR001387">
    <property type="entry name" value="Cro/C1-type_HTH"/>
</dbReference>
<dbReference type="InterPro" id="IPR011990">
    <property type="entry name" value="TPR-like_helical_dom_sf"/>
</dbReference>
<organism evidence="2 3">
    <name type="scientific">Streptomyces calidiresistens</name>
    <dbReference type="NCBI Taxonomy" id="1485586"/>
    <lineage>
        <taxon>Bacteria</taxon>
        <taxon>Bacillati</taxon>
        <taxon>Actinomycetota</taxon>
        <taxon>Actinomycetes</taxon>
        <taxon>Kitasatosporales</taxon>
        <taxon>Streptomycetaceae</taxon>
        <taxon>Streptomyces</taxon>
    </lineage>
</organism>
<reference evidence="3" key="1">
    <citation type="submission" date="2019-10" db="EMBL/GenBank/DDBJ databases">
        <title>Streptomyces sp. nov., a novel actinobacterium isolated from alkaline environment.</title>
        <authorList>
            <person name="Golinska P."/>
        </authorList>
    </citation>
    <scope>NUCLEOTIDE SEQUENCE [LARGE SCALE GENOMIC DNA]</scope>
    <source>
        <strain evidence="3">DSM 42108</strain>
    </source>
</reference>
<protein>
    <submittedName>
        <fullName evidence="2">Helix-turn-helix domain-containing protein</fullName>
    </submittedName>
</protein>
<dbReference type="EMBL" id="VKHS01000193">
    <property type="protein sequence ID" value="MBB0229947.1"/>
    <property type="molecule type" value="Genomic_DNA"/>
</dbReference>
<evidence type="ECO:0000259" key="1">
    <source>
        <dbReference type="PROSITE" id="PS50943"/>
    </source>
</evidence>
<evidence type="ECO:0000313" key="3">
    <source>
        <dbReference type="Proteomes" id="UP000530234"/>
    </source>
</evidence>
<evidence type="ECO:0000313" key="2">
    <source>
        <dbReference type="EMBL" id="MBB0229947.1"/>
    </source>
</evidence>
<dbReference type="GO" id="GO:0003677">
    <property type="term" value="F:DNA binding"/>
    <property type="evidence" value="ECO:0007669"/>
    <property type="project" value="InterPro"/>
</dbReference>
<dbReference type="RefSeq" id="WP_182662934.1">
    <property type="nucleotide sequence ID" value="NZ_VKHS01000193.1"/>
</dbReference>
<feature type="domain" description="HTH cro/C1-type" evidence="1">
    <location>
        <begin position="65"/>
        <end position="118"/>
    </location>
</feature>
<dbReference type="InterPro" id="IPR010982">
    <property type="entry name" value="Lambda_DNA-bd_dom_sf"/>
</dbReference>
<accession>A0A7W3T2W5</accession>
<dbReference type="Gene3D" id="1.10.260.40">
    <property type="entry name" value="lambda repressor-like DNA-binding domains"/>
    <property type="match status" value="1"/>
</dbReference>
<dbReference type="AlphaFoldDB" id="A0A7W3T2W5"/>
<name>A0A7W3T2W5_9ACTN</name>
<keyword evidence="3" id="KW-1185">Reference proteome</keyword>
<dbReference type="SUPFAM" id="SSF47413">
    <property type="entry name" value="lambda repressor-like DNA-binding domains"/>
    <property type="match status" value="1"/>
</dbReference>
<proteinExistence type="predicted"/>
<dbReference type="CDD" id="cd00093">
    <property type="entry name" value="HTH_XRE"/>
    <property type="match status" value="1"/>
</dbReference>
<dbReference type="SUPFAM" id="SSF48452">
    <property type="entry name" value="TPR-like"/>
    <property type="match status" value="1"/>
</dbReference>
<dbReference type="PROSITE" id="PS50943">
    <property type="entry name" value="HTH_CROC1"/>
    <property type="match status" value="1"/>
</dbReference>
<gene>
    <name evidence="2" type="ORF">FOE67_10560</name>
</gene>
<comment type="caution">
    <text evidence="2">The sequence shown here is derived from an EMBL/GenBank/DDBJ whole genome shotgun (WGS) entry which is preliminary data.</text>
</comment>